<keyword evidence="3" id="KW-1185">Reference proteome</keyword>
<evidence type="ECO:0000313" key="3">
    <source>
        <dbReference type="Proteomes" id="UP001551482"/>
    </source>
</evidence>
<dbReference type="InterPro" id="IPR050266">
    <property type="entry name" value="AB_hydrolase_sf"/>
</dbReference>
<dbReference type="PANTHER" id="PTHR43798:SF33">
    <property type="entry name" value="HYDROLASE, PUTATIVE (AFU_ORTHOLOGUE AFUA_2G14860)-RELATED"/>
    <property type="match status" value="1"/>
</dbReference>
<proteinExistence type="predicted"/>
<dbReference type="RefSeq" id="WP_358357586.1">
    <property type="nucleotide sequence ID" value="NZ_JBEZFP010000070.1"/>
</dbReference>
<reference evidence="2 3" key="1">
    <citation type="submission" date="2024-06" db="EMBL/GenBank/DDBJ databases">
        <title>The Natural Products Discovery Center: Release of the First 8490 Sequenced Strains for Exploring Actinobacteria Biosynthetic Diversity.</title>
        <authorList>
            <person name="Kalkreuter E."/>
            <person name="Kautsar S.A."/>
            <person name="Yang D."/>
            <person name="Bader C.D."/>
            <person name="Teijaro C.N."/>
            <person name="Fluegel L."/>
            <person name="Davis C.M."/>
            <person name="Simpson J.R."/>
            <person name="Lauterbach L."/>
            <person name="Steele A.D."/>
            <person name="Gui C."/>
            <person name="Meng S."/>
            <person name="Li G."/>
            <person name="Viehrig K."/>
            <person name="Ye F."/>
            <person name="Su P."/>
            <person name="Kiefer A.F."/>
            <person name="Nichols A."/>
            <person name="Cepeda A.J."/>
            <person name="Yan W."/>
            <person name="Fan B."/>
            <person name="Jiang Y."/>
            <person name="Adhikari A."/>
            <person name="Zheng C.-J."/>
            <person name="Schuster L."/>
            <person name="Cowan T.M."/>
            <person name="Smanski M.J."/>
            <person name="Chevrette M.G."/>
            <person name="De Carvalho L.P.S."/>
            <person name="Shen B."/>
        </authorList>
    </citation>
    <scope>NUCLEOTIDE SEQUENCE [LARGE SCALE GENOMIC DNA]</scope>
    <source>
        <strain evidence="2 3">NPDC048946</strain>
    </source>
</reference>
<dbReference type="PRINTS" id="PR00412">
    <property type="entry name" value="EPOXHYDRLASE"/>
</dbReference>
<dbReference type="Gene3D" id="3.40.50.1820">
    <property type="entry name" value="alpha/beta hydrolase"/>
    <property type="match status" value="1"/>
</dbReference>
<dbReference type="Proteomes" id="UP001551482">
    <property type="component" value="Unassembled WGS sequence"/>
</dbReference>
<evidence type="ECO:0000259" key="1">
    <source>
        <dbReference type="Pfam" id="PF12697"/>
    </source>
</evidence>
<dbReference type="InterPro" id="IPR000639">
    <property type="entry name" value="Epox_hydrolase-like"/>
</dbReference>
<dbReference type="SUPFAM" id="SSF53474">
    <property type="entry name" value="alpha/beta-Hydrolases"/>
    <property type="match status" value="1"/>
</dbReference>
<accession>A0ABV3DLV0</accession>
<dbReference type="InterPro" id="IPR029058">
    <property type="entry name" value="AB_hydrolase_fold"/>
</dbReference>
<feature type="domain" description="AB hydrolase-1" evidence="1">
    <location>
        <begin position="23"/>
        <end position="267"/>
    </location>
</feature>
<organism evidence="2 3">
    <name type="scientific">Streptodolium elevatio</name>
    <dbReference type="NCBI Taxonomy" id="3157996"/>
    <lineage>
        <taxon>Bacteria</taxon>
        <taxon>Bacillati</taxon>
        <taxon>Actinomycetota</taxon>
        <taxon>Actinomycetes</taxon>
        <taxon>Kitasatosporales</taxon>
        <taxon>Streptomycetaceae</taxon>
        <taxon>Streptodolium</taxon>
    </lineage>
</organism>
<dbReference type="GO" id="GO:0016787">
    <property type="term" value="F:hydrolase activity"/>
    <property type="evidence" value="ECO:0007669"/>
    <property type="project" value="UniProtKB-KW"/>
</dbReference>
<gene>
    <name evidence="2" type="ORF">AB0C36_24850</name>
</gene>
<keyword evidence="2" id="KW-0378">Hydrolase</keyword>
<name>A0ABV3DLV0_9ACTN</name>
<dbReference type="InterPro" id="IPR000073">
    <property type="entry name" value="AB_hydrolase_1"/>
</dbReference>
<comment type="caution">
    <text evidence="2">The sequence shown here is derived from an EMBL/GenBank/DDBJ whole genome shotgun (WGS) entry which is preliminary data.</text>
</comment>
<sequence length="278" mass="29392">MTEFLDTPDGRLGYDAVGDGPLVVLAHGMGDHRRVFREMAALLADSGYRAVSVDLRGHGDSNTGWPSYTRTDTAADLLALVRHLGGPAVVVGHSFAGGSATIAAALEPTLVSRIVEIGPFTRAQKLDAKALRTNSRYRKGMLLLLGTGLLRSTKLWKRYLDHAYPGAKPAGHAEHIAALDADLSRPGRMAVVAKMGMAAPTDAGAQLGAVTCPALIIEGTLDPDWPDPRAEGEAIVAAMPPTRGRLHMIEAAGHYPHAQFPTETTAAILNFLTPTPPT</sequence>
<dbReference type="PANTHER" id="PTHR43798">
    <property type="entry name" value="MONOACYLGLYCEROL LIPASE"/>
    <property type="match status" value="1"/>
</dbReference>
<protein>
    <submittedName>
        <fullName evidence="2">Alpha/beta hydrolase</fullName>
    </submittedName>
</protein>
<evidence type="ECO:0000313" key="2">
    <source>
        <dbReference type="EMBL" id="MEU8136727.1"/>
    </source>
</evidence>
<dbReference type="EMBL" id="JBEZFP010000070">
    <property type="protein sequence ID" value="MEU8136727.1"/>
    <property type="molecule type" value="Genomic_DNA"/>
</dbReference>
<dbReference type="Pfam" id="PF12697">
    <property type="entry name" value="Abhydrolase_6"/>
    <property type="match status" value="1"/>
</dbReference>